<feature type="compositionally biased region" description="Basic residues" evidence="1">
    <location>
        <begin position="1"/>
        <end position="10"/>
    </location>
</feature>
<dbReference type="Proteomes" id="UP000243975">
    <property type="component" value="Unassembled WGS sequence"/>
</dbReference>
<evidence type="ECO:0000313" key="3">
    <source>
        <dbReference type="EMBL" id="KVI05085.1"/>
    </source>
</evidence>
<evidence type="ECO:0000256" key="1">
    <source>
        <dbReference type="SAM" id="MobiDB-lite"/>
    </source>
</evidence>
<name>A0A118K2Y8_CYNCS</name>
<protein>
    <submittedName>
        <fullName evidence="3">GRAM-like protein</fullName>
    </submittedName>
</protein>
<dbReference type="STRING" id="59895.A0A118K2Y8"/>
<dbReference type="InterPro" id="IPR011993">
    <property type="entry name" value="PH-like_dom_sf"/>
</dbReference>
<proteinExistence type="predicted"/>
<dbReference type="SUPFAM" id="SSF50729">
    <property type="entry name" value="PH domain-like"/>
    <property type="match status" value="1"/>
</dbReference>
<feature type="domain" description="GRAM" evidence="2">
    <location>
        <begin position="46"/>
        <end position="113"/>
    </location>
</feature>
<feature type="compositionally biased region" description="Basic and acidic residues" evidence="1">
    <location>
        <begin position="11"/>
        <end position="24"/>
    </location>
</feature>
<dbReference type="AlphaFoldDB" id="A0A118K2Y8"/>
<feature type="region of interest" description="Disordered" evidence="1">
    <location>
        <begin position="1"/>
        <end position="24"/>
    </location>
</feature>
<dbReference type="EMBL" id="LEKV01001890">
    <property type="protein sequence ID" value="KVI05085.1"/>
    <property type="molecule type" value="Genomic_DNA"/>
</dbReference>
<accession>A0A118K2Y8</accession>
<dbReference type="Gramene" id="KVI05085">
    <property type="protein sequence ID" value="KVI05085"/>
    <property type="gene ID" value="Ccrd_016606"/>
</dbReference>
<dbReference type="Gene3D" id="2.30.29.30">
    <property type="entry name" value="Pleckstrin-homology domain (PH domain)/Phosphotyrosine-binding domain (PTB)"/>
    <property type="match status" value="1"/>
</dbReference>
<comment type="caution">
    <text evidence="3">The sequence shown here is derived from an EMBL/GenBank/DDBJ whole genome shotgun (WGS) entry which is preliminary data.</text>
</comment>
<reference evidence="3 4" key="1">
    <citation type="journal article" date="2016" name="Sci. Rep.">
        <title>The genome sequence of the outbreeding globe artichoke constructed de novo incorporating a phase-aware low-pass sequencing strategy of F1 progeny.</title>
        <authorList>
            <person name="Scaglione D."/>
            <person name="Reyes-Chin-Wo S."/>
            <person name="Acquadro A."/>
            <person name="Froenicke L."/>
            <person name="Portis E."/>
            <person name="Beitel C."/>
            <person name="Tirone M."/>
            <person name="Mauro R."/>
            <person name="Lo Monaco A."/>
            <person name="Mauromicale G."/>
            <person name="Faccioli P."/>
            <person name="Cattivelli L."/>
            <person name="Rieseberg L."/>
            <person name="Michelmore R."/>
            <person name="Lanteri S."/>
        </authorList>
    </citation>
    <scope>NUCLEOTIDE SEQUENCE [LARGE SCALE GENOMIC DNA]</scope>
    <source>
        <strain evidence="3">2C</strain>
    </source>
</reference>
<dbReference type="InterPro" id="IPR004182">
    <property type="entry name" value="GRAM"/>
</dbReference>
<sequence length="182" mass="19929">MAMPRNRRTTSLRDSDSRLGDSDKIEGAGSWDAIEWTKIDQPVSRPVPHGLSDFLYEAEEVLAEGYGVLVNTDEAGTLFVTSFRLLFLSEGSRDIIALGTIPLATIEKFNKIKKMNCYNTNFVPNTQGVGETQVQAMPMTLLVPSHAHLPEGRESAWTSEKCPAVVRSLTNISSLSVCPTIG</sequence>
<evidence type="ECO:0000313" key="4">
    <source>
        <dbReference type="Proteomes" id="UP000243975"/>
    </source>
</evidence>
<keyword evidence="4" id="KW-1185">Reference proteome</keyword>
<evidence type="ECO:0000259" key="2">
    <source>
        <dbReference type="SMART" id="SM00568"/>
    </source>
</evidence>
<gene>
    <name evidence="3" type="ORF">Ccrd_016606</name>
</gene>
<organism evidence="3 4">
    <name type="scientific">Cynara cardunculus var. scolymus</name>
    <name type="common">Globe artichoke</name>
    <name type="synonym">Cynara scolymus</name>
    <dbReference type="NCBI Taxonomy" id="59895"/>
    <lineage>
        <taxon>Eukaryota</taxon>
        <taxon>Viridiplantae</taxon>
        <taxon>Streptophyta</taxon>
        <taxon>Embryophyta</taxon>
        <taxon>Tracheophyta</taxon>
        <taxon>Spermatophyta</taxon>
        <taxon>Magnoliopsida</taxon>
        <taxon>eudicotyledons</taxon>
        <taxon>Gunneridae</taxon>
        <taxon>Pentapetalae</taxon>
        <taxon>asterids</taxon>
        <taxon>campanulids</taxon>
        <taxon>Asterales</taxon>
        <taxon>Asteraceae</taxon>
        <taxon>Carduoideae</taxon>
        <taxon>Cardueae</taxon>
        <taxon>Carduinae</taxon>
        <taxon>Cynara</taxon>
    </lineage>
</organism>
<dbReference type="SMART" id="SM00568">
    <property type="entry name" value="GRAM"/>
    <property type="match status" value="1"/>
</dbReference>